<comment type="cofactor">
    <cofactor evidence="2">
        <name>Ca(2+)</name>
        <dbReference type="ChEBI" id="CHEBI:29108"/>
    </cofactor>
</comment>
<evidence type="ECO:0000256" key="8">
    <source>
        <dbReference type="ARBA" id="ARBA00022837"/>
    </source>
</evidence>
<evidence type="ECO:0000256" key="11">
    <source>
        <dbReference type="ARBA" id="ARBA00039895"/>
    </source>
</evidence>
<dbReference type="GO" id="GO:0030570">
    <property type="term" value="F:pectate lyase activity"/>
    <property type="evidence" value="ECO:0007669"/>
    <property type="project" value="UniProtKB-EC"/>
</dbReference>
<dbReference type="EMBL" id="NCKW01004312">
    <property type="protein sequence ID" value="POM74868.1"/>
    <property type="molecule type" value="Genomic_DNA"/>
</dbReference>
<evidence type="ECO:0000256" key="4">
    <source>
        <dbReference type="ARBA" id="ARBA00006463"/>
    </source>
</evidence>
<comment type="function">
    <text evidence="10">Pectinolytic enzyme consist of four classes of enzymes: pectin lyase, polygalacturonase, pectin methylesterase and rhamnogalacturonase. Among pectinolytic enzymes, pectin lyase is the most important in depolymerization of pectin, since it cleaves internal glycosidic bonds of highly methylated pectins. Favors pectate, the anion, over pectin, the methyl ester.</text>
</comment>
<dbReference type="Pfam" id="PF03211">
    <property type="entry name" value="Pectate_lyase"/>
    <property type="match status" value="1"/>
</dbReference>
<dbReference type="InterPro" id="IPR012334">
    <property type="entry name" value="Pectin_lyas_fold"/>
</dbReference>
<sequence>MHVVHCFKSMWTAEDIGAVLSIKGGSNSSVSRVIGGGPLYADDKVIQRNGNGTVVIDGFFAQDFGKLYRSCGNCKSNPRQRFLNADLTVIHSNRAGKNVSIVVMNGNCGDQAVLRNIYVKPTTARFTECASSYDVNQSGVKSCQAMGQSFPLSVFNDDIHIIKSGREQEQQEQQE</sequence>
<evidence type="ECO:0000256" key="7">
    <source>
        <dbReference type="ARBA" id="ARBA00022729"/>
    </source>
</evidence>
<dbReference type="PANTHER" id="PTHR33407">
    <property type="entry name" value="PECTATE LYASE F-RELATED"/>
    <property type="match status" value="1"/>
</dbReference>
<dbReference type="Proteomes" id="UP000237271">
    <property type="component" value="Unassembled WGS sequence"/>
</dbReference>
<evidence type="ECO:0000313" key="13">
    <source>
        <dbReference type="Proteomes" id="UP000237271"/>
    </source>
</evidence>
<gene>
    <name evidence="12" type="ORF">PHPALM_8100</name>
</gene>
<accession>A0A2P4YAP8</accession>
<dbReference type="InterPro" id="IPR011050">
    <property type="entry name" value="Pectin_lyase_fold/virulence"/>
</dbReference>
<dbReference type="OrthoDB" id="441042at2759"/>
<evidence type="ECO:0000256" key="6">
    <source>
        <dbReference type="ARBA" id="ARBA00022525"/>
    </source>
</evidence>
<dbReference type="EC" id="4.2.2.2" evidence="5"/>
<keyword evidence="6" id="KW-0964">Secreted</keyword>
<comment type="caution">
    <text evidence="12">The sequence shown here is derived from an EMBL/GenBank/DDBJ whole genome shotgun (WGS) entry which is preliminary data.</text>
</comment>
<organism evidence="12 13">
    <name type="scientific">Phytophthora palmivora</name>
    <dbReference type="NCBI Taxonomy" id="4796"/>
    <lineage>
        <taxon>Eukaryota</taxon>
        <taxon>Sar</taxon>
        <taxon>Stramenopiles</taxon>
        <taxon>Oomycota</taxon>
        <taxon>Peronosporomycetes</taxon>
        <taxon>Peronosporales</taxon>
        <taxon>Peronosporaceae</taxon>
        <taxon>Phytophthora</taxon>
    </lineage>
</organism>
<dbReference type="PANTHER" id="PTHR33407:SF9">
    <property type="entry name" value="PECTATE LYASE F-RELATED"/>
    <property type="match status" value="1"/>
</dbReference>
<dbReference type="Gene3D" id="2.160.20.10">
    <property type="entry name" value="Single-stranded right-handed beta-helix, Pectin lyase-like"/>
    <property type="match status" value="1"/>
</dbReference>
<dbReference type="GO" id="GO:0005576">
    <property type="term" value="C:extracellular region"/>
    <property type="evidence" value="ECO:0007669"/>
    <property type="project" value="UniProtKB-SubCell"/>
</dbReference>
<comment type="subcellular location">
    <subcellularLocation>
        <location evidence="3">Secreted</location>
    </subcellularLocation>
</comment>
<comment type="catalytic activity">
    <reaction evidence="1">
        <text>Eliminative cleavage of (1-&gt;4)-alpha-D-galacturonan to give oligosaccharides with 4-deoxy-alpha-D-galact-4-enuronosyl groups at their non-reducing ends.</text>
        <dbReference type="EC" id="4.2.2.2"/>
    </reaction>
</comment>
<evidence type="ECO:0000256" key="3">
    <source>
        <dbReference type="ARBA" id="ARBA00004613"/>
    </source>
</evidence>
<evidence type="ECO:0000256" key="1">
    <source>
        <dbReference type="ARBA" id="ARBA00000695"/>
    </source>
</evidence>
<keyword evidence="9 12" id="KW-0456">Lyase</keyword>
<comment type="similarity">
    <text evidence="4">Belongs to the polysaccharide lyase 3 family.</text>
</comment>
<protein>
    <recommendedName>
        <fullName evidence="11">Probable pectate lyase F</fullName>
        <ecNumber evidence="5">4.2.2.2</ecNumber>
    </recommendedName>
</protein>
<proteinExistence type="inferred from homology"/>
<evidence type="ECO:0000313" key="12">
    <source>
        <dbReference type="EMBL" id="POM74868.1"/>
    </source>
</evidence>
<name>A0A2P4YAP8_9STRA</name>
<evidence type="ECO:0000256" key="10">
    <source>
        <dbReference type="ARBA" id="ARBA00025679"/>
    </source>
</evidence>
<evidence type="ECO:0000256" key="5">
    <source>
        <dbReference type="ARBA" id="ARBA00012272"/>
    </source>
</evidence>
<evidence type="ECO:0000256" key="9">
    <source>
        <dbReference type="ARBA" id="ARBA00023239"/>
    </source>
</evidence>
<evidence type="ECO:0000256" key="2">
    <source>
        <dbReference type="ARBA" id="ARBA00001913"/>
    </source>
</evidence>
<dbReference type="InterPro" id="IPR004898">
    <property type="entry name" value="Pectate_lyase_PlyH/PlyE-like"/>
</dbReference>
<reference evidence="12 13" key="1">
    <citation type="journal article" date="2017" name="Genome Biol. Evol.">
        <title>Phytophthora megakarya and P. palmivora, closely related causal agents of cacao black pod rot, underwent increases in genome sizes and gene numbers by different mechanisms.</title>
        <authorList>
            <person name="Ali S.S."/>
            <person name="Shao J."/>
            <person name="Lary D.J."/>
            <person name="Kronmiller B."/>
            <person name="Shen D."/>
            <person name="Strem M.D."/>
            <person name="Amoako-Attah I."/>
            <person name="Akrofi A.Y."/>
            <person name="Begoude B.A."/>
            <person name="Ten Hoopen G.M."/>
            <person name="Coulibaly K."/>
            <person name="Kebe B.I."/>
            <person name="Melnick R.L."/>
            <person name="Guiltinan M.J."/>
            <person name="Tyler B.M."/>
            <person name="Meinhardt L.W."/>
            <person name="Bailey B.A."/>
        </authorList>
    </citation>
    <scope>NUCLEOTIDE SEQUENCE [LARGE SCALE GENOMIC DNA]</scope>
    <source>
        <strain evidence="13">sbr112.9</strain>
    </source>
</reference>
<keyword evidence="8" id="KW-0106">Calcium</keyword>
<dbReference type="SUPFAM" id="SSF51126">
    <property type="entry name" value="Pectin lyase-like"/>
    <property type="match status" value="1"/>
</dbReference>
<dbReference type="GO" id="GO:0045490">
    <property type="term" value="P:pectin catabolic process"/>
    <property type="evidence" value="ECO:0007669"/>
    <property type="project" value="TreeGrafter"/>
</dbReference>
<keyword evidence="13" id="KW-1185">Reference proteome</keyword>
<keyword evidence="7" id="KW-0732">Signal</keyword>
<dbReference type="AlphaFoldDB" id="A0A2P4YAP8"/>